<dbReference type="CDD" id="cd19438">
    <property type="entry name" value="lipocalin_Blc-like"/>
    <property type="match status" value="1"/>
</dbReference>
<keyword evidence="2" id="KW-0732">Signal</keyword>
<dbReference type="PANTHER" id="PTHR10612">
    <property type="entry name" value="APOLIPOPROTEIN D"/>
    <property type="match status" value="1"/>
</dbReference>
<evidence type="ECO:0000256" key="1">
    <source>
        <dbReference type="ARBA" id="ARBA00006889"/>
    </source>
</evidence>
<evidence type="ECO:0000259" key="4">
    <source>
        <dbReference type="Pfam" id="PF08212"/>
    </source>
</evidence>
<dbReference type="InterPro" id="IPR000566">
    <property type="entry name" value="Lipocln_cytosolic_FA-bd_dom"/>
</dbReference>
<accession>A0A919BZU5</accession>
<dbReference type="Proteomes" id="UP000632849">
    <property type="component" value="Unassembled WGS sequence"/>
</dbReference>
<dbReference type="PIRSF" id="PIRSF036893">
    <property type="entry name" value="Lipocalin_ApoD"/>
    <property type="match status" value="1"/>
</dbReference>
<comment type="similarity">
    <text evidence="1 2">Belongs to the calycin superfamily. Lipocalin family.</text>
</comment>
<dbReference type="PANTHER" id="PTHR10612:SF34">
    <property type="entry name" value="APOLIPOPROTEIN D"/>
    <property type="match status" value="1"/>
</dbReference>
<dbReference type="Gene3D" id="2.40.128.20">
    <property type="match status" value="1"/>
</dbReference>
<keyword evidence="6" id="KW-1185">Reference proteome</keyword>
<evidence type="ECO:0000256" key="2">
    <source>
        <dbReference type="PIRNR" id="PIRNR036893"/>
    </source>
</evidence>
<feature type="region of interest" description="Disordered" evidence="3">
    <location>
        <begin position="181"/>
        <end position="200"/>
    </location>
</feature>
<feature type="signal peptide" evidence="2">
    <location>
        <begin position="1"/>
        <end position="31"/>
    </location>
</feature>
<name>A0A919BZU5_STRFL</name>
<dbReference type="SUPFAM" id="SSF50814">
    <property type="entry name" value="Lipocalins"/>
    <property type="match status" value="1"/>
</dbReference>
<evidence type="ECO:0000313" key="6">
    <source>
        <dbReference type="Proteomes" id="UP000632849"/>
    </source>
</evidence>
<dbReference type="InterPro" id="IPR012674">
    <property type="entry name" value="Calycin"/>
</dbReference>
<feature type="domain" description="Lipocalin/cytosolic fatty-acid binding" evidence="4">
    <location>
        <begin position="43"/>
        <end position="189"/>
    </location>
</feature>
<dbReference type="GO" id="GO:0006950">
    <property type="term" value="P:response to stress"/>
    <property type="evidence" value="ECO:0007669"/>
    <property type="project" value="UniProtKB-ARBA"/>
</dbReference>
<dbReference type="RefSeq" id="WP_190044946.1">
    <property type="nucleotide sequence ID" value="NZ_BNBE01000004.1"/>
</dbReference>
<dbReference type="AlphaFoldDB" id="A0A919BZU5"/>
<evidence type="ECO:0000256" key="3">
    <source>
        <dbReference type="SAM" id="MobiDB-lite"/>
    </source>
</evidence>
<reference evidence="5" key="1">
    <citation type="journal article" date="2014" name="Int. J. Syst. Evol. Microbiol.">
        <title>Complete genome sequence of Corynebacterium casei LMG S-19264T (=DSM 44701T), isolated from a smear-ripened cheese.</title>
        <authorList>
            <consortium name="US DOE Joint Genome Institute (JGI-PGF)"/>
            <person name="Walter F."/>
            <person name="Albersmeier A."/>
            <person name="Kalinowski J."/>
            <person name="Ruckert C."/>
        </authorList>
    </citation>
    <scope>NUCLEOTIDE SEQUENCE</scope>
    <source>
        <strain evidence="5">JCM 4122</strain>
    </source>
</reference>
<protein>
    <recommendedName>
        <fullName evidence="4">Lipocalin/cytosolic fatty-acid binding domain-containing protein</fullName>
    </recommendedName>
</protein>
<organism evidence="5 6">
    <name type="scientific">Streptomyces filamentosus</name>
    <name type="common">Streptomyces roseosporus</name>
    <dbReference type="NCBI Taxonomy" id="67294"/>
    <lineage>
        <taxon>Bacteria</taxon>
        <taxon>Bacillati</taxon>
        <taxon>Actinomycetota</taxon>
        <taxon>Actinomycetes</taxon>
        <taxon>Kitasatosporales</taxon>
        <taxon>Streptomycetaceae</taxon>
        <taxon>Streptomyces</taxon>
    </lineage>
</organism>
<dbReference type="Pfam" id="PF08212">
    <property type="entry name" value="Lipocalin_2"/>
    <property type="match status" value="1"/>
</dbReference>
<sequence>MRRRPPAAERLSAVLLTTALAALALVPTATAAPDGPARAAGTVDLARYTGTWWQLAAVPQLFEIQCAKNVKAVYGTTGRGTVAVANSCTTWLGTRSGINGEALPLDATNARLNVSFLPGKDGYRHGTEANYVVVGLGPAYEWAVVTDEDRTSGFVLSRTPRLDPARTADVLRAVRGAGLDPRDFRTTRQDGGDPDWRLAP</sequence>
<reference evidence="5" key="2">
    <citation type="submission" date="2020-09" db="EMBL/GenBank/DDBJ databases">
        <authorList>
            <person name="Sun Q."/>
            <person name="Ohkuma M."/>
        </authorList>
    </citation>
    <scope>NUCLEOTIDE SEQUENCE</scope>
    <source>
        <strain evidence="5">JCM 4122</strain>
    </source>
</reference>
<dbReference type="EMBL" id="BNBE01000004">
    <property type="protein sequence ID" value="GHG29920.1"/>
    <property type="molecule type" value="Genomic_DNA"/>
</dbReference>
<evidence type="ECO:0000313" key="5">
    <source>
        <dbReference type="EMBL" id="GHG29920.1"/>
    </source>
</evidence>
<dbReference type="InterPro" id="IPR022271">
    <property type="entry name" value="Lipocalin_ApoD"/>
</dbReference>
<feature type="chain" id="PRO_5038205207" description="Lipocalin/cytosolic fatty-acid binding domain-containing protein" evidence="2">
    <location>
        <begin position="32"/>
        <end position="200"/>
    </location>
</feature>
<gene>
    <name evidence="5" type="ORF">GCM10017667_79560</name>
</gene>
<comment type="caution">
    <text evidence="5">The sequence shown here is derived from an EMBL/GenBank/DDBJ whole genome shotgun (WGS) entry which is preliminary data.</text>
</comment>
<proteinExistence type="inferred from homology"/>
<dbReference type="InterPro" id="IPR047202">
    <property type="entry name" value="Lipocalin_Blc-like_dom"/>
</dbReference>